<feature type="transmembrane region" description="Helical" evidence="1">
    <location>
        <begin position="43"/>
        <end position="64"/>
    </location>
</feature>
<evidence type="ECO:0000256" key="1">
    <source>
        <dbReference type="SAM" id="Phobius"/>
    </source>
</evidence>
<organism evidence="2 3">
    <name type="scientific">Cytobacillus gottheilii</name>
    <dbReference type="NCBI Taxonomy" id="859144"/>
    <lineage>
        <taxon>Bacteria</taxon>
        <taxon>Bacillati</taxon>
        <taxon>Bacillota</taxon>
        <taxon>Bacilli</taxon>
        <taxon>Bacillales</taxon>
        <taxon>Bacillaceae</taxon>
        <taxon>Cytobacillus</taxon>
    </lineage>
</organism>
<feature type="transmembrane region" description="Helical" evidence="1">
    <location>
        <begin position="12"/>
        <end position="31"/>
    </location>
</feature>
<evidence type="ECO:0000313" key="3">
    <source>
        <dbReference type="Proteomes" id="UP000679247"/>
    </source>
</evidence>
<accession>A0ABX8FED9</accession>
<dbReference type="Proteomes" id="UP000679247">
    <property type="component" value="Chromosome"/>
</dbReference>
<name>A0ABX8FED9_9BACI</name>
<reference evidence="2 3" key="1">
    <citation type="submission" date="2021-03" db="EMBL/GenBank/DDBJ databases">
        <title>The first data on the complete genome of the tetrodotoxin-producing bacterium.</title>
        <authorList>
            <person name="Melnikova D.I."/>
            <person name="Nijland R."/>
            <person name="Magarlamov T.Y."/>
        </authorList>
    </citation>
    <scope>NUCLEOTIDE SEQUENCE [LARGE SCALE GENOMIC DNA]</scope>
    <source>
        <strain evidence="2 3">1839</strain>
    </source>
</reference>
<evidence type="ECO:0000313" key="2">
    <source>
        <dbReference type="EMBL" id="QVY62376.1"/>
    </source>
</evidence>
<feature type="transmembrane region" description="Helical" evidence="1">
    <location>
        <begin position="76"/>
        <end position="97"/>
    </location>
</feature>
<gene>
    <name evidence="2" type="ORF">J1899_04540</name>
</gene>
<dbReference type="RefSeq" id="WP_214477865.1">
    <property type="nucleotide sequence ID" value="NZ_CP071709.1"/>
</dbReference>
<evidence type="ECO:0008006" key="4">
    <source>
        <dbReference type="Google" id="ProtNLM"/>
    </source>
</evidence>
<protein>
    <recommendedName>
        <fullName evidence="4">DUF3021 domain-containing protein</fullName>
    </recommendedName>
</protein>
<keyword evidence="1" id="KW-1133">Transmembrane helix</keyword>
<sequence length="148" mass="17672">MKKWQEIFLFMYESKATAGMYFIAFVFFYLVLGSIDKSMQTSLQFWTCIQLFLACLLIGLGQGIILSKRDLTVWRLILWSGWSLFITILFTEFFSWFAGYPNWYRYTFYGAITLSFIIFGLALKWKLNKETRELNMALHHYKENIDKI</sequence>
<keyword evidence="3" id="KW-1185">Reference proteome</keyword>
<proteinExistence type="predicted"/>
<feature type="transmembrane region" description="Helical" evidence="1">
    <location>
        <begin position="103"/>
        <end position="123"/>
    </location>
</feature>
<keyword evidence="1" id="KW-0472">Membrane</keyword>
<keyword evidence="1" id="KW-0812">Transmembrane</keyword>
<dbReference type="EMBL" id="CP071709">
    <property type="protein sequence ID" value="QVY62376.1"/>
    <property type="molecule type" value="Genomic_DNA"/>
</dbReference>